<evidence type="ECO:0000313" key="4">
    <source>
        <dbReference type="Proteomes" id="UP000320390"/>
    </source>
</evidence>
<proteinExistence type="predicted"/>
<dbReference type="EMBL" id="CP036434">
    <property type="protein sequence ID" value="QDV04623.1"/>
    <property type="molecule type" value="Genomic_DNA"/>
</dbReference>
<name>A0A518EKK0_9BACT</name>
<dbReference type="OrthoDB" id="4945834at2"/>
<keyword evidence="1" id="KW-1133">Transmembrane helix</keyword>
<keyword evidence="1" id="KW-0812">Transmembrane</keyword>
<evidence type="ECO:0000259" key="2">
    <source>
        <dbReference type="Pfam" id="PF14018"/>
    </source>
</evidence>
<feature type="transmembrane region" description="Helical" evidence="1">
    <location>
        <begin position="40"/>
        <end position="60"/>
    </location>
</feature>
<dbReference type="Pfam" id="PF14018">
    <property type="entry name" value="DUF4234"/>
    <property type="match status" value="1"/>
</dbReference>
<dbReference type="AlphaFoldDB" id="A0A518EKK0"/>
<accession>A0A518EKK0</accession>
<keyword evidence="4" id="KW-1185">Reference proteome</keyword>
<gene>
    <name evidence="3" type="ORF">Poly30_01140</name>
</gene>
<evidence type="ECO:0000313" key="3">
    <source>
        <dbReference type="EMBL" id="QDV04623.1"/>
    </source>
</evidence>
<feature type="transmembrane region" description="Helical" evidence="1">
    <location>
        <begin position="80"/>
        <end position="101"/>
    </location>
</feature>
<protein>
    <recommendedName>
        <fullName evidence="2">DUF4234 domain-containing protein</fullName>
    </recommendedName>
</protein>
<dbReference type="Proteomes" id="UP000320390">
    <property type="component" value="Chromosome"/>
</dbReference>
<feature type="transmembrane region" description="Helical" evidence="1">
    <location>
        <begin position="107"/>
        <end position="127"/>
    </location>
</feature>
<dbReference type="InterPro" id="IPR025328">
    <property type="entry name" value="DUF4234"/>
</dbReference>
<reference evidence="3 4" key="1">
    <citation type="submission" date="2019-02" db="EMBL/GenBank/DDBJ databases">
        <title>Deep-cultivation of Planctomycetes and their phenomic and genomic characterization uncovers novel biology.</title>
        <authorList>
            <person name="Wiegand S."/>
            <person name="Jogler M."/>
            <person name="Boedeker C."/>
            <person name="Pinto D."/>
            <person name="Vollmers J."/>
            <person name="Rivas-Marin E."/>
            <person name="Kohn T."/>
            <person name="Peeters S.H."/>
            <person name="Heuer A."/>
            <person name="Rast P."/>
            <person name="Oberbeckmann S."/>
            <person name="Bunk B."/>
            <person name="Jeske O."/>
            <person name="Meyerdierks A."/>
            <person name="Storesund J.E."/>
            <person name="Kallscheuer N."/>
            <person name="Luecker S."/>
            <person name="Lage O.M."/>
            <person name="Pohl T."/>
            <person name="Merkel B.J."/>
            <person name="Hornburger P."/>
            <person name="Mueller R.-W."/>
            <person name="Bruemmer F."/>
            <person name="Labrenz M."/>
            <person name="Spormann A.M."/>
            <person name="Op den Camp H."/>
            <person name="Overmann J."/>
            <person name="Amann R."/>
            <person name="Jetten M.S.M."/>
            <person name="Mascher T."/>
            <person name="Medema M.H."/>
            <person name="Devos D.P."/>
            <person name="Kaster A.-K."/>
            <person name="Ovreas L."/>
            <person name="Rohde M."/>
            <person name="Galperin M.Y."/>
            <person name="Jogler C."/>
        </authorList>
    </citation>
    <scope>NUCLEOTIDE SEQUENCE [LARGE SCALE GENOMIC DNA]</scope>
    <source>
        <strain evidence="3 4">Poly30</strain>
    </source>
</reference>
<feature type="domain" description="DUF4234" evidence="2">
    <location>
        <begin position="38"/>
        <end position="136"/>
    </location>
</feature>
<sequence>MALPTGQLPLSRAHPVDYHSVMGNSSTWRYPRANPKERSGALVAGLSLVTFGIYLAYWVYRLHAETPSRVGKDPATPLPVILPFAVAGVSLVPIVASGVFGSGDVQLWLFWGGMAINFAAHVLYLMLSWKLSDRLAEVAAADRLRVPILSSGKQNLVLGMTSIALENIGMKSLSLLSIETPSWFEQVDMVLLILGISGLWNWGRQCLVVANSFAANEERVYSALGLDE</sequence>
<evidence type="ECO:0000256" key="1">
    <source>
        <dbReference type="SAM" id="Phobius"/>
    </source>
</evidence>
<organism evidence="3 4">
    <name type="scientific">Saltatorellus ferox</name>
    <dbReference type="NCBI Taxonomy" id="2528018"/>
    <lineage>
        <taxon>Bacteria</taxon>
        <taxon>Pseudomonadati</taxon>
        <taxon>Planctomycetota</taxon>
        <taxon>Planctomycetia</taxon>
        <taxon>Planctomycetia incertae sedis</taxon>
        <taxon>Saltatorellus</taxon>
    </lineage>
</organism>
<keyword evidence="1" id="KW-0472">Membrane</keyword>